<comment type="catalytic activity">
    <reaction evidence="6 7">
        <text>L-threonylcarbamoyladenylate + adenosine(37) in tRNA = N(6)-L-threonylcarbamoyladenosine(37) in tRNA + AMP + H(+)</text>
        <dbReference type="Rhea" id="RHEA:37059"/>
        <dbReference type="Rhea" id="RHEA-COMP:10162"/>
        <dbReference type="Rhea" id="RHEA-COMP:10163"/>
        <dbReference type="ChEBI" id="CHEBI:15378"/>
        <dbReference type="ChEBI" id="CHEBI:73682"/>
        <dbReference type="ChEBI" id="CHEBI:74411"/>
        <dbReference type="ChEBI" id="CHEBI:74418"/>
        <dbReference type="ChEBI" id="CHEBI:456215"/>
        <dbReference type="EC" id="2.3.1.234"/>
    </reaction>
</comment>
<evidence type="ECO:0000313" key="10">
    <source>
        <dbReference type="Proteomes" id="UP001497392"/>
    </source>
</evidence>
<keyword evidence="7" id="KW-0539">Nucleus</keyword>
<evidence type="ECO:0000259" key="8">
    <source>
        <dbReference type="Pfam" id="PF00814"/>
    </source>
</evidence>
<evidence type="ECO:0000256" key="2">
    <source>
        <dbReference type="ARBA" id="ARBA00022679"/>
    </source>
</evidence>
<dbReference type="SUPFAM" id="SSF53067">
    <property type="entry name" value="Actin-like ATPase domain"/>
    <property type="match status" value="1"/>
</dbReference>
<proteinExistence type="inferred from homology"/>
<dbReference type="Gene3D" id="3.30.420.40">
    <property type="match status" value="2"/>
</dbReference>
<comment type="similarity">
    <text evidence="7">Belongs to the KAE1 / TsaD family.</text>
</comment>
<feature type="binding site" evidence="7">
    <location>
        <position position="294"/>
    </location>
    <ligand>
        <name>a divalent metal cation</name>
        <dbReference type="ChEBI" id="CHEBI:60240"/>
    </ligand>
</feature>
<evidence type="ECO:0000313" key="9">
    <source>
        <dbReference type="EMBL" id="CAL5227104.1"/>
    </source>
</evidence>
<comment type="subcellular location">
    <subcellularLocation>
        <location evidence="7">Cytoplasm</location>
    </subcellularLocation>
    <subcellularLocation>
        <location evidence="7">Nucleus</location>
    </subcellularLocation>
</comment>
<evidence type="ECO:0000256" key="5">
    <source>
        <dbReference type="ARBA" id="ARBA00023315"/>
    </source>
</evidence>
<evidence type="ECO:0000256" key="7">
    <source>
        <dbReference type="HAMAP-Rule" id="MF_03180"/>
    </source>
</evidence>
<comment type="cofactor">
    <cofactor evidence="7">
        <name>a divalent metal cation</name>
        <dbReference type="ChEBI" id="CHEBI:60240"/>
    </cofactor>
    <text evidence="7">Binds 1 divalent metal cation per subunit.</text>
</comment>
<evidence type="ECO:0000256" key="3">
    <source>
        <dbReference type="ARBA" id="ARBA00022694"/>
    </source>
</evidence>
<evidence type="ECO:0000256" key="4">
    <source>
        <dbReference type="ARBA" id="ARBA00022723"/>
    </source>
</evidence>
<dbReference type="PANTHER" id="PTHR11735:SF14">
    <property type="entry name" value="TRNA N6-ADENOSINE THREONYLCARBAMOYLTRANSFERASE"/>
    <property type="match status" value="1"/>
</dbReference>
<name>A0ABP1G4P9_9CHLO</name>
<evidence type="ECO:0000256" key="1">
    <source>
        <dbReference type="ARBA" id="ARBA00022490"/>
    </source>
</evidence>
<feature type="binding site" evidence="7">
    <location>
        <position position="113"/>
    </location>
    <ligand>
        <name>a divalent metal cation</name>
        <dbReference type="ChEBI" id="CHEBI:60240"/>
    </ligand>
</feature>
<gene>
    <name evidence="9" type="primary">g10010</name>
    <name evidence="7" type="synonym">GCP2</name>
    <name evidence="9" type="ORF">VP750_LOCUS9010</name>
</gene>
<keyword evidence="1 7" id="KW-0963">Cytoplasm</keyword>
<feature type="binding site" evidence="7">
    <location>
        <position position="109"/>
    </location>
    <ligand>
        <name>a divalent metal cation</name>
        <dbReference type="ChEBI" id="CHEBI:60240"/>
    </ligand>
</feature>
<keyword evidence="4 7" id="KW-0479">Metal-binding</keyword>
<keyword evidence="2 7" id="KW-0808">Transferase</keyword>
<dbReference type="InterPro" id="IPR034680">
    <property type="entry name" value="Kae1_archaea_euk"/>
</dbReference>
<reference evidence="9 10" key="1">
    <citation type="submission" date="2024-06" db="EMBL/GenBank/DDBJ databases">
        <authorList>
            <person name="Kraege A."/>
            <person name="Thomma B."/>
        </authorList>
    </citation>
    <scope>NUCLEOTIDE SEQUENCE [LARGE SCALE GENOMIC DNA]</scope>
</reference>
<dbReference type="EMBL" id="CAXHTA020000017">
    <property type="protein sequence ID" value="CAL5227104.1"/>
    <property type="molecule type" value="Genomic_DNA"/>
</dbReference>
<feature type="binding site" evidence="7">
    <location>
        <position position="181"/>
    </location>
    <ligand>
        <name>substrate</name>
    </ligand>
</feature>
<dbReference type="Proteomes" id="UP001497392">
    <property type="component" value="Unassembled WGS sequence"/>
</dbReference>
<dbReference type="NCBIfam" id="TIGR03722">
    <property type="entry name" value="arch_KAE1"/>
    <property type="match status" value="1"/>
</dbReference>
<dbReference type="Pfam" id="PF00814">
    <property type="entry name" value="TsaD"/>
    <property type="match status" value="1"/>
</dbReference>
<dbReference type="InterPro" id="IPR043129">
    <property type="entry name" value="ATPase_NBD"/>
</dbReference>
<dbReference type="CDD" id="cd24132">
    <property type="entry name" value="ASKHA_NBD_OSGEP_like_euk"/>
    <property type="match status" value="1"/>
</dbReference>
<feature type="binding site" evidence="7">
    <location>
        <position position="162"/>
    </location>
    <ligand>
        <name>substrate</name>
    </ligand>
</feature>
<accession>A0ABP1G4P9</accession>
<evidence type="ECO:0000256" key="6">
    <source>
        <dbReference type="ARBA" id="ARBA00048117"/>
    </source>
</evidence>
<dbReference type="NCBIfam" id="TIGR00329">
    <property type="entry name" value="gcp_kae1"/>
    <property type="match status" value="1"/>
</dbReference>
<dbReference type="InterPro" id="IPR017861">
    <property type="entry name" value="KAE1/TsaD"/>
</dbReference>
<feature type="binding site" evidence="7">
    <location>
        <begin position="130"/>
        <end position="134"/>
    </location>
    <ligand>
        <name>substrate</name>
    </ligand>
</feature>
<comment type="caution">
    <text evidence="9">The sequence shown here is derived from an EMBL/GenBank/DDBJ whole genome shotgun (WGS) entry which is preliminary data.</text>
</comment>
<keyword evidence="3 7" id="KW-0819">tRNA processing</keyword>
<sequence>MLVLGIEGSANKIGVGIVSDNGDILSNPRHTYITPPGQGFLPKETALHHQKHAVRLVKESLDIAGVTPSDIACIAYTKGPGMGGPLVSCAVVARMLAQLWKVPIVGVNHCVGHIEMGRVVTGAEDPVVLYVSGGNTQVIAYSEQRYRIFGETIDLAVGNCLDRFARVLSLSNDPSPGYNIEQLARQGSKFLEMPYSVKGMDVSFSGLLSYIEEAAKSLLAKQEATPADLCFSLQETIFAMLVEITERAMAHCNTSDVLIVGGVGCNLRLQEMMQVMVSERGGRLYSIDERYCIDNGAMIAWPGLLAFKNGQVTPFEETTCTQRFRTDDVLVTWRD</sequence>
<feature type="binding site" evidence="7">
    <location>
        <position position="266"/>
    </location>
    <ligand>
        <name>substrate</name>
    </ligand>
</feature>
<dbReference type="InterPro" id="IPR000905">
    <property type="entry name" value="Gcp-like_dom"/>
</dbReference>
<dbReference type="PRINTS" id="PR00789">
    <property type="entry name" value="OSIALOPTASE"/>
</dbReference>
<dbReference type="HAMAP" id="MF_01446">
    <property type="entry name" value="Kae1"/>
    <property type="match status" value="1"/>
</dbReference>
<keyword evidence="5 7" id="KW-0012">Acyltransferase</keyword>
<feature type="binding site" evidence="7">
    <location>
        <position position="177"/>
    </location>
    <ligand>
        <name>substrate</name>
    </ligand>
</feature>
<feature type="domain" description="Gcp-like" evidence="8">
    <location>
        <begin position="29"/>
        <end position="301"/>
    </location>
</feature>
<organism evidence="9 10">
    <name type="scientific">Coccomyxa viridis</name>
    <dbReference type="NCBI Taxonomy" id="1274662"/>
    <lineage>
        <taxon>Eukaryota</taxon>
        <taxon>Viridiplantae</taxon>
        <taxon>Chlorophyta</taxon>
        <taxon>core chlorophytes</taxon>
        <taxon>Trebouxiophyceae</taxon>
        <taxon>Trebouxiophyceae incertae sedis</taxon>
        <taxon>Coccomyxaceae</taxon>
        <taxon>Coccomyxa</taxon>
    </lineage>
</organism>
<feature type="binding site" evidence="7">
    <location>
        <position position="130"/>
    </location>
    <ligand>
        <name>a divalent metal cation</name>
        <dbReference type="ChEBI" id="CHEBI:60240"/>
    </ligand>
</feature>
<protein>
    <recommendedName>
        <fullName evidence="7">Glycoprotease 2</fullName>
    </recommendedName>
</protein>
<dbReference type="PANTHER" id="PTHR11735">
    <property type="entry name" value="TRNA N6-ADENOSINE THREONYLCARBAMOYLTRANSFERASE"/>
    <property type="match status" value="1"/>
</dbReference>
<keyword evidence="10" id="KW-1185">Reference proteome</keyword>